<organism evidence="1 2">
    <name type="scientific">Hevea brasiliensis</name>
    <name type="common">Para rubber tree</name>
    <name type="synonym">Siphonia brasiliensis</name>
    <dbReference type="NCBI Taxonomy" id="3981"/>
    <lineage>
        <taxon>Eukaryota</taxon>
        <taxon>Viridiplantae</taxon>
        <taxon>Streptophyta</taxon>
        <taxon>Embryophyta</taxon>
        <taxon>Tracheophyta</taxon>
        <taxon>Spermatophyta</taxon>
        <taxon>Magnoliopsida</taxon>
        <taxon>eudicotyledons</taxon>
        <taxon>Gunneridae</taxon>
        <taxon>Pentapetalae</taxon>
        <taxon>rosids</taxon>
        <taxon>fabids</taxon>
        <taxon>Malpighiales</taxon>
        <taxon>Euphorbiaceae</taxon>
        <taxon>Crotonoideae</taxon>
        <taxon>Micrandreae</taxon>
        <taxon>Hevea</taxon>
    </lineage>
</organism>
<dbReference type="EMBL" id="JAAGAX010000009">
    <property type="protein sequence ID" value="KAF2304202.1"/>
    <property type="molecule type" value="Genomic_DNA"/>
</dbReference>
<name>A0A6A6LRX2_HEVBR</name>
<evidence type="ECO:0000313" key="2">
    <source>
        <dbReference type="Proteomes" id="UP000467840"/>
    </source>
</evidence>
<accession>A0A6A6LRX2</accession>
<protein>
    <submittedName>
        <fullName evidence="1">Uncharacterized protein</fullName>
    </submittedName>
</protein>
<dbReference type="Proteomes" id="UP000467840">
    <property type="component" value="Chromosome 16"/>
</dbReference>
<dbReference type="AlphaFoldDB" id="A0A6A6LRX2"/>
<reference evidence="1 2" key="1">
    <citation type="journal article" date="2020" name="Mol. Plant">
        <title>The Chromosome-Based Rubber Tree Genome Provides New Insights into Spurge Genome Evolution and Rubber Biosynthesis.</title>
        <authorList>
            <person name="Liu J."/>
            <person name="Shi C."/>
            <person name="Shi C.C."/>
            <person name="Li W."/>
            <person name="Zhang Q.J."/>
            <person name="Zhang Y."/>
            <person name="Li K."/>
            <person name="Lu H.F."/>
            <person name="Shi C."/>
            <person name="Zhu S.T."/>
            <person name="Xiao Z.Y."/>
            <person name="Nan H."/>
            <person name="Yue Y."/>
            <person name="Zhu X.G."/>
            <person name="Wu Y."/>
            <person name="Hong X.N."/>
            <person name="Fan G.Y."/>
            <person name="Tong Y."/>
            <person name="Zhang D."/>
            <person name="Mao C.L."/>
            <person name="Liu Y.L."/>
            <person name="Hao S.J."/>
            <person name="Liu W.Q."/>
            <person name="Lv M.Q."/>
            <person name="Zhang H.B."/>
            <person name="Liu Y."/>
            <person name="Hu-Tang G.R."/>
            <person name="Wang J.P."/>
            <person name="Wang J.H."/>
            <person name="Sun Y.H."/>
            <person name="Ni S.B."/>
            <person name="Chen W.B."/>
            <person name="Zhang X.C."/>
            <person name="Jiao Y.N."/>
            <person name="Eichler E.E."/>
            <person name="Li G.H."/>
            <person name="Liu X."/>
            <person name="Gao L.Z."/>
        </authorList>
    </citation>
    <scope>NUCLEOTIDE SEQUENCE [LARGE SCALE GENOMIC DNA]</scope>
    <source>
        <strain evidence="2">cv. GT1</strain>
        <tissue evidence="1">Leaf</tissue>
    </source>
</reference>
<gene>
    <name evidence="1" type="ORF">GH714_028536</name>
</gene>
<proteinExistence type="predicted"/>
<keyword evidence="2" id="KW-1185">Reference proteome</keyword>
<comment type="caution">
    <text evidence="1">The sequence shown here is derived from an EMBL/GenBank/DDBJ whole genome shotgun (WGS) entry which is preliminary data.</text>
</comment>
<sequence length="161" mass="18006">MLVPNADGFYVLSSGETAVLQPNDDAFRKEIFGCFPSKILVCGDGRIRSTLLCCSCNELWAEPLWDYIQWHDESSLFQYAANVWQAMKDTAGSYTSLSLKLAKEIIGTIAQEVVLKAKHRDSGSRYLGKVDASQIGEFHVTGSSASYYSAIQRLHSENRWQ</sequence>
<evidence type="ECO:0000313" key="1">
    <source>
        <dbReference type="EMBL" id="KAF2304202.1"/>
    </source>
</evidence>